<feature type="domain" description="DnaT DNA-binding" evidence="1">
    <location>
        <begin position="2"/>
        <end position="39"/>
    </location>
</feature>
<evidence type="ECO:0000259" key="1">
    <source>
        <dbReference type="Pfam" id="PF17948"/>
    </source>
</evidence>
<dbReference type="Gene3D" id="1.10.8.1180">
    <property type="match status" value="1"/>
</dbReference>
<proteinExistence type="predicted"/>
<comment type="caution">
    <text evidence="2">The sequence shown here is derived from an EMBL/GenBank/DDBJ whole genome shotgun (WGS) entry which is preliminary data.</text>
</comment>
<evidence type="ECO:0000313" key="3">
    <source>
        <dbReference type="Proteomes" id="UP000218172"/>
    </source>
</evidence>
<feature type="non-terminal residue" evidence="2">
    <location>
        <position position="1"/>
    </location>
</feature>
<dbReference type="EMBL" id="NVQR01000168">
    <property type="protein sequence ID" value="PCH58270.1"/>
    <property type="molecule type" value="Genomic_DNA"/>
</dbReference>
<gene>
    <name evidence="2" type="ORF">COC19_08645</name>
</gene>
<dbReference type="Pfam" id="PF17948">
    <property type="entry name" value="DnaT"/>
    <property type="match status" value="1"/>
</dbReference>
<accession>A0A2A4MEG4</accession>
<name>A0A2A4MEG4_9GAMM</name>
<dbReference type="InterPro" id="IPR040480">
    <property type="entry name" value="DnaT_DNA_bind"/>
</dbReference>
<dbReference type="AlphaFoldDB" id="A0A2A4MEG4"/>
<sequence>SKIPEFILYWQDSQKVKASWNTVFIQFIKQDWARRLKQLQTAESANAEDQSVAGDKQQSLNKRIQRFADRSWAE</sequence>
<protein>
    <recommendedName>
        <fullName evidence="1">DnaT DNA-binding domain-containing protein</fullName>
    </recommendedName>
</protein>
<organism evidence="2 3">
    <name type="scientific">SAR86 cluster bacterium</name>
    <dbReference type="NCBI Taxonomy" id="2030880"/>
    <lineage>
        <taxon>Bacteria</taxon>
        <taxon>Pseudomonadati</taxon>
        <taxon>Pseudomonadota</taxon>
        <taxon>Gammaproteobacteria</taxon>
        <taxon>SAR86 cluster</taxon>
    </lineage>
</organism>
<evidence type="ECO:0000313" key="2">
    <source>
        <dbReference type="EMBL" id="PCH58270.1"/>
    </source>
</evidence>
<dbReference type="Proteomes" id="UP000218172">
    <property type="component" value="Unassembled WGS sequence"/>
</dbReference>
<reference evidence="3" key="1">
    <citation type="submission" date="2017-08" db="EMBL/GenBank/DDBJ databases">
        <title>A dynamic microbial community with high functional redundancy inhabits the cold, oxic subseafloor aquifer.</title>
        <authorList>
            <person name="Tully B.J."/>
            <person name="Wheat C.G."/>
            <person name="Glazer B.T."/>
            <person name="Huber J.A."/>
        </authorList>
    </citation>
    <scope>NUCLEOTIDE SEQUENCE [LARGE SCALE GENOMIC DNA]</scope>
</reference>